<comment type="caution">
    <text evidence="8">The sequence shown here is derived from an EMBL/GenBank/DDBJ whole genome shotgun (WGS) entry which is preliminary data.</text>
</comment>
<dbReference type="Pfam" id="PF14322">
    <property type="entry name" value="SusD-like_3"/>
    <property type="match status" value="1"/>
</dbReference>
<proteinExistence type="inferred from homology"/>
<dbReference type="Pfam" id="PF07980">
    <property type="entry name" value="SusD_RagB"/>
    <property type="match status" value="1"/>
</dbReference>
<reference evidence="8" key="2">
    <citation type="submission" date="2020-09" db="EMBL/GenBank/DDBJ databases">
        <authorList>
            <person name="Sun Q."/>
            <person name="Zhou Y."/>
        </authorList>
    </citation>
    <scope>NUCLEOTIDE SEQUENCE</scope>
    <source>
        <strain evidence="8">CGMCC 1.15448</strain>
    </source>
</reference>
<dbReference type="SUPFAM" id="SSF48452">
    <property type="entry name" value="TPR-like"/>
    <property type="match status" value="1"/>
</dbReference>
<evidence type="ECO:0000256" key="2">
    <source>
        <dbReference type="ARBA" id="ARBA00006275"/>
    </source>
</evidence>
<feature type="domain" description="RagB/SusD" evidence="6">
    <location>
        <begin position="360"/>
        <end position="501"/>
    </location>
</feature>
<dbReference type="Gene3D" id="1.25.40.390">
    <property type="match status" value="1"/>
</dbReference>
<protein>
    <submittedName>
        <fullName evidence="8">Membrane protein</fullName>
    </submittedName>
</protein>
<dbReference type="InterPro" id="IPR012944">
    <property type="entry name" value="SusD_RagB_dom"/>
</dbReference>
<feature type="domain" description="SusD-like N-terminal" evidence="7">
    <location>
        <begin position="96"/>
        <end position="228"/>
    </location>
</feature>
<comment type="similarity">
    <text evidence="2">Belongs to the SusD family.</text>
</comment>
<dbReference type="InterPro" id="IPR011990">
    <property type="entry name" value="TPR-like_helical_dom_sf"/>
</dbReference>
<sequence length="502" mass="54576">MKRTHFLYSFLLAGVVLGGTACKKSFLTAKPEGTTLESDYYQTPAQAYAGMVAAYNPLGWTVVSSYSPLTVELTLASDEAYAGGGSSSDMTGFQQWNTYTLSSATPNILADLWSRNFTGIARVNTMLEKIGNVPGLTSDLKTRYTAEMQFLRAYYYFDLVRLFGNVPLITHVLGQSEWFTQVQAKPADIYAQIEKDLNAAIPNLPATVNTATDGGRATKGAAQALLGKAIIYENNTSRMQEAANDLKQVNTSPNYALLANYASIFDPNNKFNSESIFEIVHTSAGGKSWGNWPNFDGNVGVQMVGPRGYSGPTFESAAAGWSFCPITPDLVAAMKGDPRYSATIANIDSLAKAGKCTYTPGYMNTGYFIRKYAPLTANQGTVGNIELNWPNDEIEIRLADTYLLEAEAQVRGGGDQARAQSLLDAVRARVGLASVPATLDNIYNERRLELATEGHRWFDLVRTGQAPTVLAKKGFKAGTNEILPIPLQELNNTKLVQNPGYN</sequence>
<evidence type="ECO:0000256" key="1">
    <source>
        <dbReference type="ARBA" id="ARBA00004442"/>
    </source>
</evidence>
<evidence type="ECO:0000256" key="5">
    <source>
        <dbReference type="ARBA" id="ARBA00023237"/>
    </source>
</evidence>
<dbReference type="EMBL" id="BMJC01000005">
    <property type="protein sequence ID" value="GGB16352.1"/>
    <property type="molecule type" value="Genomic_DNA"/>
</dbReference>
<gene>
    <name evidence="8" type="ORF">GCM10011511_45200</name>
</gene>
<reference evidence="8" key="1">
    <citation type="journal article" date="2014" name="Int. J. Syst. Evol. Microbiol.">
        <title>Complete genome sequence of Corynebacterium casei LMG S-19264T (=DSM 44701T), isolated from a smear-ripened cheese.</title>
        <authorList>
            <consortium name="US DOE Joint Genome Institute (JGI-PGF)"/>
            <person name="Walter F."/>
            <person name="Albersmeier A."/>
            <person name="Kalinowski J."/>
            <person name="Ruckert C."/>
        </authorList>
    </citation>
    <scope>NUCLEOTIDE SEQUENCE</scope>
    <source>
        <strain evidence="8">CGMCC 1.15448</strain>
    </source>
</reference>
<organism evidence="8 9">
    <name type="scientific">Puia dinghuensis</name>
    <dbReference type="NCBI Taxonomy" id="1792502"/>
    <lineage>
        <taxon>Bacteria</taxon>
        <taxon>Pseudomonadati</taxon>
        <taxon>Bacteroidota</taxon>
        <taxon>Chitinophagia</taxon>
        <taxon>Chitinophagales</taxon>
        <taxon>Chitinophagaceae</taxon>
        <taxon>Puia</taxon>
    </lineage>
</organism>
<dbReference type="GO" id="GO:0009279">
    <property type="term" value="C:cell outer membrane"/>
    <property type="evidence" value="ECO:0007669"/>
    <property type="project" value="UniProtKB-SubCell"/>
</dbReference>
<dbReference type="Proteomes" id="UP000607559">
    <property type="component" value="Unassembled WGS sequence"/>
</dbReference>
<keyword evidence="4" id="KW-0472">Membrane</keyword>
<dbReference type="AlphaFoldDB" id="A0A8J2XV63"/>
<accession>A0A8J2XV63</accession>
<evidence type="ECO:0000259" key="7">
    <source>
        <dbReference type="Pfam" id="PF14322"/>
    </source>
</evidence>
<name>A0A8J2XV63_9BACT</name>
<keyword evidence="5" id="KW-0998">Cell outer membrane</keyword>
<dbReference type="PROSITE" id="PS51257">
    <property type="entry name" value="PROKAR_LIPOPROTEIN"/>
    <property type="match status" value="1"/>
</dbReference>
<dbReference type="InterPro" id="IPR033985">
    <property type="entry name" value="SusD-like_N"/>
</dbReference>
<evidence type="ECO:0000256" key="4">
    <source>
        <dbReference type="ARBA" id="ARBA00023136"/>
    </source>
</evidence>
<comment type="subcellular location">
    <subcellularLocation>
        <location evidence="1">Cell outer membrane</location>
    </subcellularLocation>
</comment>
<evidence type="ECO:0000259" key="6">
    <source>
        <dbReference type="Pfam" id="PF07980"/>
    </source>
</evidence>
<dbReference type="CDD" id="cd08977">
    <property type="entry name" value="SusD"/>
    <property type="match status" value="1"/>
</dbReference>
<evidence type="ECO:0000313" key="8">
    <source>
        <dbReference type="EMBL" id="GGB16352.1"/>
    </source>
</evidence>
<keyword evidence="3" id="KW-0732">Signal</keyword>
<evidence type="ECO:0000313" key="9">
    <source>
        <dbReference type="Proteomes" id="UP000607559"/>
    </source>
</evidence>
<evidence type="ECO:0000256" key="3">
    <source>
        <dbReference type="ARBA" id="ARBA00022729"/>
    </source>
</evidence>
<dbReference type="RefSeq" id="WP_188936104.1">
    <property type="nucleotide sequence ID" value="NZ_BMJC01000005.1"/>
</dbReference>
<keyword evidence="9" id="KW-1185">Reference proteome</keyword>